<dbReference type="SUPFAM" id="SSF143990">
    <property type="entry name" value="YbiA-like"/>
    <property type="match status" value="1"/>
</dbReference>
<protein>
    <submittedName>
        <fullName evidence="2">DUF1768-domain-containing protein</fullName>
    </submittedName>
</protein>
<evidence type="ECO:0000313" key="3">
    <source>
        <dbReference type="Proteomes" id="UP000807342"/>
    </source>
</evidence>
<gene>
    <name evidence="2" type="ORF">P691DRAFT_673225</name>
</gene>
<dbReference type="CDD" id="cd15457">
    <property type="entry name" value="NADAR"/>
    <property type="match status" value="1"/>
</dbReference>
<dbReference type="InterPro" id="IPR037238">
    <property type="entry name" value="YbiA-like_sf"/>
</dbReference>
<name>A0A9P6C2D5_9AGAR</name>
<dbReference type="Pfam" id="PF08719">
    <property type="entry name" value="NADAR"/>
    <property type="match status" value="1"/>
</dbReference>
<dbReference type="AlphaFoldDB" id="A0A9P6C2D5"/>
<dbReference type="NCBIfam" id="TIGR02464">
    <property type="entry name" value="ribofla_fusion"/>
    <property type="match status" value="1"/>
</dbReference>
<keyword evidence="3" id="KW-1185">Reference proteome</keyword>
<dbReference type="EMBL" id="MU151238">
    <property type="protein sequence ID" value="KAF9446575.1"/>
    <property type="molecule type" value="Genomic_DNA"/>
</dbReference>
<proteinExistence type="predicted"/>
<reference evidence="2" key="1">
    <citation type="submission" date="2020-11" db="EMBL/GenBank/DDBJ databases">
        <authorList>
            <consortium name="DOE Joint Genome Institute"/>
            <person name="Ahrendt S."/>
            <person name="Riley R."/>
            <person name="Andreopoulos W."/>
            <person name="Labutti K."/>
            <person name="Pangilinan J."/>
            <person name="Ruiz-Duenas F.J."/>
            <person name="Barrasa J.M."/>
            <person name="Sanchez-Garcia M."/>
            <person name="Camarero S."/>
            <person name="Miyauchi S."/>
            <person name="Serrano A."/>
            <person name="Linde D."/>
            <person name="Babiker R."/>
            <person name="Drula E."/>
            <person name="Ayuso-Fernandez I."/>
            <person name="Pacheco R."/>
            <person name="Padilla G."/>
            <person name="Ferreira P."/>
            <person name="Barriuso J."/>
            <person name="Kellner H."/>
            <person name="Castanera R."/>
            <person name="Alfaro M."/>
            <person name="Ramirez L."/>
            <person name="Pisabarro A.G."/>
            <person name="Kuo A."/>
            <person name="Tritt A."/>
            <person name="Lipzen A."/>
            <person name="He G."/>
            <person name="Yan M."/>
            <person name="Ng V."/>
            <person name="Cullen D."/>
            <person name="Martin F."/>
            <person name="Rosso M.-N."/>
            <person name="Henrissat B."/>
            <person name="Hibbett D."/>
            <person name="Martinez A.T."/>
            <person name="Grigoriev I.V."/>
        </authorList>
    </citation>
    <scope>NUCLEOTIDE SEQUENCE</scope>
    <source>
        <strain evidence="2">MF-IS2</strain>
    </source>
</reference>
<dbReference type="Proteomes" id="UP000807342">
    <property type="component" value="Unassembled WGS sequence"/>
</dbReference>
<accession>A0A9P6C2D5</accession>
<comment type="caution">
    <text evidence="2">The sequence shown here is derived from an EMBL/GenBank/DDBJ whole genome shotgun (WGS) entry which is preliminary data.</text>
</comment>
<organism evidence="2 3">
    <name type="scientific">Macrolepiota fuliginosa MF-IS2</name>
    <dbReference type="NCBI Taxonomy" id="1400762"/>
    <lineage>
        <taxon>Eukaryota</taxon>
        <taxon>Fungi</taxon>
        <taxon>Dikarya</taxon>
        <taxon>Basidiomycota</taxon>
        <taxon>Agaricomycotina</taxon>
        <taxon>Agaricomycetes</taxon>
        <taxon>Agaricomycetidae</taxon>
        <taxon>Agaricales</taxon>
        <taxon>Agaricineae</taxon>
        <taxon>Agaricaceae</taxon>
        <taxon>Macrolepiota</taxon>
    </lineage>
</organism>
<evidence type="ECO:0000259" key="1">
    <source>
        <dbReference type="Pfam" id="PF08719"/>
    </source>
</evidence>
<dbReference type="OrthoDB" id="206452at2759"/>
<evidence type="ECO:0000313" key="2">
    <source>
        <dbReference type="EMBL" id="KAF9446575.1"/>
    </source>
</evidence>
<sequence length="173" mass="19829">MPHETSDYIFFWKTNEEHGYMSQWAYSPFKADVEIDGQVEKCEFPTAEHWMMVQKALLFGDTAVAREILATPAGSTDLAQVKALGRKVQNFDEETWVQKRYQIVVGGNMHKFRENKELRDKLLKTGAKVLAEASPRDRIWGVGFGANNAPLQKERWGQNLLGKALEEVRRSLK</sequence>
<dbReference type="Gene3D" id="1.10.357.40">
    <property type="entry name" value="YbiA-like"/>
    <property type="match status" value="1"/>
</dbReference>
<dbReference type="InterPro" id="IPR012816">
    <property type="entry name" value="NADAR"/>
</dbReference>
<feature type="domain" description="NADAR" evidence="1">
    <location>
        <begin position="10"/>
        <end position="173"/>
    </location>
</feature>